<protein>
    <submittedName>
        <fullName evidence="1">Uncharacterized protein</fullName>
    </submittedName>
</protein>
<comment type="caution">
    <text evidence="1">The sequence shown here is derived from an EMBL/GenBank/DDBJ whole genome shotgun (WGS) entry which is preliminary data.</text>
</comment>
<name>A0A3D9SKW2_9ACTN</name>
<keyword evidence="2" id="KW-1185">Reference proteome</keyword>
<dbReference type="EMBL" id="QTTT01000001">
    <property type="protein sequence ID" value="REE96498.1"/>
    <property type="molecule type" value="Genomic_DNA"/>
</dbReference>
<evidence type="ECO:0000313" key="1">
    <source>
        <dbReference type="EMBL" id="REE96498.1"/>
    </source>
</evidence>
<evidence type="ECO:0000313" key="2">
    <source>
        <dbReference type="Proteomes" id="UP000256661"/>
    </source>
</evidence>
<dbReference type="AlphaFoldDB" id="A0A3D9SKW2"/>
<organism evidence="1 2">
    <name type="scientific">Thermomonospora umbrina</name>
    <dbReference type="NCBI Taxonomy" id="111806"/>
    <lineage>
        <taxon>Bacteria</taxon>
        <taxon>Bacillati</taxon>
        <taxon>Actinomycetota</taxon>
        <taxon>Actinomycetes</taxon>
        <taxon>Streptosporangiales</taxon>
        <taxon>Thermomonosporaceae</taxon>
        <taxon>Thermomonospora</taxon>
    </lineage>
</organism>
<dbReference type="Proteomes" id="UP000256661">
    <property type="component" value="Unassembled WGS sequence"/>
</dbReference>
<proteinExistence type="predicted"/>
<gene>
    <name evidence="1" type="ORF">DFJ69_1935</name>
</gene>
<sequence>MTSQKAFKARVRARKAYWRDRLADLKRLLEAPPAG</sequence>
<reference evidence="1 2" key="1">
    <citation type="submission" date="2018-08" db="EMBL/GenBank/DDBJ databases">
        <title>Sequencing the genomes of 1000 actinobacteria strains.</title>
        <authorList>
            <person name="Klenk H.-P."/>
        </authorList>
    </citation>
    <scope>NUCLEOTIDE SEQUENCE [LARGE SCALE GENOMIC DNA]</scope>
    <source>
        <strain evidence="1 2">DSM 43927</strain>
    </source>
</reference>
<accession>A0A3D9SKW2</accession>